<dbReference type="SUPFAM" id="SSF54495">
    <property type="entry name" value="UBC-like"/>
    <property type="match status" value="1"/>
</dbReference>
<evidence type="ECO:0000256" key="8">
    <source>
        <dbReference type="ARBA" id="ARBA00022786"/>
    </source>
</evidence>
<dbReference type="EMBL" id="JABSTU010000004">
    <property type="protein sequence ID" value="KAH8032902.1"/>
    <property type="molecule type" value="Genomic_DNA"/>
</dbReference>
<evidence type="ECO:0000256" key="3">
    <source>
        <dbReference type="ARBA" id="ARBA00012486"/>
    </source>
</evidence>
<organism evidence="16 17">
    <name type="scientific">Rhipicephalus microplus</name>
    <name type="common">Cattle tick</name>
    <name type="synonym">Boophilus microplus</name>
    <dbReference type="NCBI Taxonomy" id="6941"/>
    <lineage>
        <taxon>Eukaryota</taxon>
        <taxon>Metazoa</taxon>
        <taxon>Ecdysozoa</taxon>
        <taxon>Arthropoda</taxon>
        <taxon>Chelicerata</taxon>
        <taxon>Arachnida</taxon>
        <taxon>Acari</taxon>
        <taxon>Parasitiformes</taxon>
        <taxon>Ixodida</taxon>
        <taxon>Ixodoidea</taxon>
        <taxon>Ixodidae</taxon>
        <taxon>Rhipicephalinae</taxon>
        <taxon>Rhipicephalus</taxon>
        <taxon>Boophilus</taxon>
    </lineage>
</organism>
<dbReference type="VEuPathDB" id="VectorBase:LOC119162171"/>
<dbReference type="Proteomes" id="UP000821866">
    <property type="component" value="Chromosome 2"/>
</dbReference>
<reference evidence="16" key="1">
    <citation type="journal article" date="2020" name="Cell">
        <title>Large-Scale Comparative Analyses of Tick Genomes Elucidate Their Genetic Diversity and Vector Capacities.</title>
        <authorList>
            <consortium name="Tick Genome and Microbiome Consortium (TIGMIC)"/>
            <person name="Jia N."/>
            <person name="Wang J."/>
            <person name="Shi W."/>
            <person name="Du L."/>
            <person name="Sun Y."/>
            <person name="Zhan W."/>
            <person name="Jiang J.F."/>
            <person name="Wang Q."/>
            <person name="Zhang B."/>
            <person name="Ji P."/>
            <person name="Bell-Sakyi L."/>
            <person name="Cui X.M."/>
            <person name="Yuan T.T."/>
            <person name="Jiang B.G."/>
            <person name="Yang W.F."/>
            <person name="Lam T.T."/>
            <person name="Chang Q.C."/>
            <person name="Ding S.J."/>
            <person name="Wang X.J."/>
            <person name="Zhu J.G."/>
            <person name="Ruan X.D."/>
            <person name="Zhao L."/>
            <person name="Wei J.T."/>
            <person name="Ye R.Z."/>
            <person name="Que T.C."/>
            <person name="Du C.H."/>
            <person name="Zhou Y.H."/>
            <person name="Cheng J.X."/>
            <person name="Dai P.F."/>
            <person name="Guo W.B."/>
            <person name="Han X.H."/>
            <person name="Huang E.J."/>
            <person name="Li L.F."/>
            <person name="Wei W."/>
            <person name="Gao Y.C."/>
            <person name="Liu J.Z."/>
            <person name="Shao H.Z."/>
            <person name="Wang X."/>
            <person name="Wang C.C."/>
            <person name="Yang T.C."/>
            <person name="Huo Q.B."/>
            <person name="Li W."/>
            <person name="Chen H.Y."/>
            <person name="Chen S.E."/>
            <person name="Zhou L.G."/>
            <person name="Ni X.B."/>
            <person name="Tian J.H."/>
            <person name="Sheng Y."/>
            <person name="Liu T."/>
            <person name="Pan Y.S."/>
            <person name="Xia L.Y."/>
            <person name="Li J."/>
            <person name="Zhao F."/>
            <person name="Cao W.C."/>
        </authorList>
    </citation>
    <scope>NUCLEOTIDE SEQUENCE</scope>
    <source>
        <strain evidence="16">Rmic-2018</strain>
    </source>
</reference>
<accession>A0A9J6EET6</accession>
<dbReference type="GO" id="GO:0005634">
    <property type="term" value="C:nucleus"/>
    <property type="evidence" value="ECO:0007669"/>
    <property type="project" value="UniProtKB-SubCell"/>
</dbReference>
<dbReference type="GO" id="GO:0043066">
    <property type="term" value="P:negative regulation of apoptotic process"/>
    <property type="evidence" value="ECO:0007669"/>
    <property type="project" value="TreeGrafter"/>
</dbReference>
<keyword evidence="7" id="KW-0547">Nucleotide-binding</keyword>
<dbReference type="Gene3D" id="3.10.110.10">
    <property type="entry name" value="Ubiquitin Conjugating Enzyme"/>
    <property type="match status" value="1"/>
</dbReference>
<evidence type="ECO:0000256" key="6">
    <source>
        <dbReference type="ARBA" id="ARBA00022703"/>
    </source>
</evidence>
<dbReference type="AlphaFoldDB" id="A0A9J6EET6"/>
<evidence type="ECO:0000256" key="11">
    <source>
        <dbReference type="ARBA" id="ARBA00039894"/>
    </source>
</evidence>
<protein>
    <recommendedName>
        <fullName evidence="11">Ubiquitin-conjugating enzyme E2 Z</fullName>
        <ecNumber evidence="3">2.3.2.23</ecNumber>
    </recommendedName>
    <alternativeName>
        <fullName evidence="12">E2 ubiquitin-conjugating enzyme Z</fullName>
    </alternativeName>
    <alternativeName>
        <fullName evidence="14">Ubiquitin carrier protein Z</fullName>
    </alternativeName>
    <alternativeName>
        <fullName evidence="13">Ubiquitin-protein ligase Z</fullName>
    </alternativeName>
</protein>
<keyword evidence="8" id="KW-0833">Ubl conjugation pathway</keyword>
<dbReference type="SMART" id="SM00212">
    <property type="entry name" value="UBCc"/>
    <property type="match status" value="1"/>
</dbReference>
<evidence type="ECO:0000256" key="4">
    <source>
        <dbReference type="ARBA" id="ARBA00022490"/>
    </source>
</evidence>
<dbReference type="GO" id="GO:0005524">
    <property type="term" value="F:ATP binding"/>
    <property type="evidence" value="ECO:0007669"/>
    <property type="project" value="UniProtKB-KW"/>
</dbReference>
<evidence type="ECO:0000256" key="10">
    <source>
        <dbReference type="ARBA" id="ARBA00023242"/>
    </source>
</evidence>
<keyword evidence="17" id="KW-1185">Reference proteome</keyword>
<evidence type="ECO:0000313" key="17">
    <source>
        <dbReference type="Proteomes" id="UP000821866"/>
    </source>
</evidence>
<reference evidence="16" key="2">
    <citation type="submission" date="2021-09" db="EMBL/GenBank/DDBJ databases">
        <authorList>
            <person name="Jia N."/>
            <person name="Wang J."/>
            <person name="Shi W."/>
            <person name="Du L."/>
            <person name="Sun Y."/>
            <person name="Zhan W."/>
            <person name="Jiang J."/>
            <person name="Wang Q."/>
            <person name="Zhang B."/>
            <person name="Ji P."/>
            <person name="Sakyi L.B."/>
            <person name="Cui X."/>
            <person name="Yuan T."/>
            <person name="Jiang B."/>
            <person name="Yang W."/>
            <person name="Lam T.T.-Y."/>
            <person name="Chang Q."/>
            <person name="Ding S."/>
            <person name="Wang X."/>
            <person name="Zhu J."/>
            <person name="Ruan X."/>
            <person name="Zhao L."/>
            <person name="Wei J."/>
            <person name="Que T."/>
            <person name="Du C."/>
            <person name="Cheng J."/>
            <person name="Dai P."/>
            <person name="Han X."/>
            <person name="Huang E."/>
            <person name="Gao Y."/>
            <person name="Liu J."/>
            <person name="Shao H."/>
            <person name="Ye R."/>
            <person name="Li L."/>
            <person name="Wei W."/>
            <person name="Wang X."/>
            <person name="Wang C."/>
            <person name="Huo Q."/>
            <person name="Li W."/>
            <person name="Guo W."/>
            <person name="Chen H."/>
            <person name="Chen S."/>
            <person name="Zhou L."/>
            <person name="Zhou L."/>
            <person name="Ni X."/>
            <person name="Tian J."/>
            <person name="Zhou Y."/>
            <person name="Sheng Y."/>
            <person name="Liu T."/>
            <person name="Pan Y."/>
            <person name="Xia L."/>
            <person name="Li J."/>
            <person name="Zhao F."/>
            <person name="Cao W."/>
        </authorList>
    </citation>
    <scope>NUCLEOTIDE SEQUENCE</scope>
    <source>
        <strain evidence="16">Rmic-2018</strain>
        <tissue evidence="16">Larvae</tissue>
    </source>
</reference>
<dbReference type="EC" id="2.3.2.23" evidence="3"/>
<evidence type="ECO:0000256" key="14">
    <source>
        <dbReference type="ARBA" id="ARBA00042401"/>
    </source>
</evidence>
<evidence type="ECO:0000256" key="5">
    <source>
        <dbReference type="ARBA" id="ARBA00022679"/>
    </source>
</evidence>
<dbReference type="PANTHER" id="PTHR46116:SF26">
    <property type="entry name" value="UBIQUITIN-CONJUGATING ENZYME E2 Z"/>
    <property type="match status" value="1"/>
</dbReference>
<dbReference type="PROSITE" id="PS50127">
    <property type="entry name" value="UBC_2"/>
    <property type="match status" value="1"/>
</dbReference>
<dbReference type="GO" id="GO:0061631">
    <property type="term" value="F:ubiquitin conjugating enzyme activity"/>
    <property type="evidence" value="ECO:0007669"/>
    <property type="project" value="UniProtKB-EC"/>
</dbReference>
<evidence type="ECO:0000256" key="9">
    <source>
        <dbReference type="ARBA" id="ARBA00022840"/>
    </source>
</evidence>
<evidence type="ECO:0000256" key="1">
    <source>
        <dbReference type="ARBA" id="ARBA00004123"/>
    </source>
</evidence>
<evidence type="ECO:0000256" key="7">
    <source>
        <dbReference type="ARBA" id="ARBA00022741"/>
    </source>
</evidence>
<evidence type="ECO:0000259" key="15">
    <source>
        <dbReference type="PROSITE" id="PS50127"/>
    </source>
</evidence>
<dbReference type="InterPro" id="IPR000608">
    <property type="entry name" value="UBC"/>
</dbReference>
<name>A0A9J6EET6_RHIMP</name>
<dbReference type="Pfam" id="PF00179">
    <property type="entry name" value="UQ_con"/>
    <property type="match status" value="1"/>
</dbReference>
<dbReference type="GO" id="GO:0005737">
    <property type="term" value="C:cytoplasm"/>
    <property type="evidence" value="ECO:0007669"/>
    <property type="project" value="UniProtKB-SubCell"/>
</dbReference>
<evidence type="ECO:0000313" key="16">
    <source>
        <dbReference type="EMBL" id="KAH8032902.1"/>
    </source>
</evidence>
<dbReference type="InterPro" id="IPR016135">
    <property type="entry name" value="UBQ-conjugating_enzyme/RWD"/>
</dbReference>
<dbReference type="GO" id="GO:0006915">
    <property type="term" value="P:apoptotic process"/>
    <property type="evidence" value="ECO:0007669"/>
    <property type="project" value="UniProtKB-KW"/>
</dbReference>
<sequence length="339" mass="38329">MTTKISCAPWRATRVAGERGSSSVNDILLEASVGNIPVSTEAIASACEDAATDVEEVKFIPDLDFWDPTASRLRKNVTPSFQCLHQIRRDVMDLYAKPIPGVSIVPDDRDITRIYGLLLGPAGTPYEGGFFRYFVKCPPDFPAHPPRVKLLTTDGGRVGFAPNLNEDEMICLSLVGTWPGPVWSPYEHSLRTVLIALKSIMTDDPFNNVPALVRGKEDEAGAYKDYLLHETLRVAVIEEVASALHPDSSYKPEHRKFILVTFLKSYKAHLRTVRLQIRRMVNKGRDPFRGRTTRYDYDFILIRLERLYDAVSELNEKGIFDKKVDLVEYLRVRLHGPPR</sequence>
<comment type="caution">
    <text evidence="16">The sequence shown here is derived from an EMBL/GenBank/DDBJ whole genome shotgun (WGS) entry which is preliminary data.</text>
</comment>
<keyword evidence="6" id="KW-0053">Apoptosis</keyword>
<comment type="subcellular location">
    <subcellularLocation>
        <location evidence="2">Cytoplasm</location>
    </subcellularLocation>
    <subcellularLocation>
        <location evidence="1">Nucleus</location>
    </subcellularLocation>
</comment>
<dbReference type="GO" id="GO:0004869">
    <property type="term" value="F:cysteine-type endopeptidase inhibitor activity"/>
    <property type="evidence" value="ECO:0007669"/>
    <property type="project" value="TreeGrafter"/>
</dbReference>
<dbReference type="OrthoDB" id="47801at2759"/>
<evidence type="ECO:0000256" key="13">
    <source>
        <dbReference type="ARBA" id="ARBA00042316"/>
    </source>
</evidence>
<keyword evidence="4" id="KW-0963">Cytoplasm</keyword>
<evidence type="ECO:0000256" key="12">
    <source>
        <dbReference type="ARBA" id="ARBA00041798"/>
    </source>
</evidence>
<keyword evidence="10" id="KW-0539">Nucleus</keyword>
<evidence type="ECO:0000256" key="2">
    <source>
        <dbReference type="ARBA" id="ARBA00004496"/>
    </source>
</evidence>
<keyword evidence="5" id="KW-0808">Transferase</keyword>
<proteinExistence type="predicted"/>
<feature type="domain" description="UBC core" evidence="15">
    <location>
        <begin position="82"/>
        <end position="241"/>
    </location>
</feature>
<keyword evidence="9" id="KW-0067">ATP-binding</keyword>
<dbReference type="PANTHER" id="PTHR46116">
    <property type="entry name" value="(E3-INDEPENDENT) E2 UBIQUITIN-CONJUGATING ENZYME"/>
    <property type="match status" value="1"/>
</dbReference>
<gene>
    <name evidence="16" type="ORF">HPB51_003478</name>
</gene>